<feature type="compositionally biased region" description="Polar residues" evidence="1">
    <location>
        <begin position="554"/>
        <end position="570"/>
    </location>
</feature>
<evidence type="ECO:0000256" key="1">
    <source>
        <dbReference type="SAM" id="MobiDB-lite"/>
    </source>
</evidence>
<protein>
    <submittedName>
        <fullName evidence="2">Uncharacterized protein</fullName>
    </submittedName>
</protein>
<feature type="compositionally biased region" description="Polar residues" evidence="1">
    <location>
        <begin position="349"/>
        <end position="361"/>
    </location>
</feature>
<feature type="compositionally biased region" description="Low complexity" evidence="1">
    <location>
        <begin position="32"/>
        <end position="43"/>
    </location>
</feature>
<feature type="compositionally biased region" description="Basic and acidic residues" evidence="1">
    <location>
        <begin position="233"/>
        <end position="243"/>
    </location>
</feature>
<comment type="caution">
    <text evidence="2">The sequence shown here is derived from an EMBL/GenBank/DDBJ whole genome shotgun (WGS) entry which is preliminary data.</text>
</comment>
<name>A0A6S7IL10_PARCT</name>
<dbReference type="InterPro" id="IPR029341">
    <property type="entry name" value="FAM21/CAPZIP"/>
</dbReference>
<dbReference type="EMBL" id="CACRXK020010624">
    <property type="protein sequence ID" value="CAB4019784.1"/>
    <property type="molecule type" value="Genomic_DNA"/>
</dbReference>
<feature type="compositionally biased region" description="Basic and acidic residues" evidence="1">
    <location>
        <begin position="669"/>
        <end position="685"/>
    </location>
</feature>
<keyword evidence="3" id="KW-1185">Reference proteome</keyword>
<dbReference type="AlphaFoldDB" id="A0A6S7IL10"/>
<feature type="compositionally biased region" description="Polar residues" evidence="1">
    <location>
        <begin position="880"/>
        <end position="893"/>
    </location>
</feature>
<feature type="region of interest" description="Disordered" evidence="1">
    <location>
        <begin position="1"/>
        <end position="931"/>
    </location>
</feature>
<feature type="compositionally biased region" description="Basic and acidic residues" evidence="1">
    <location>
        <begin position="815"/>
        <end position="842"/>
    </location>
</feature>
<feature type="non-terminal residue" evidence="2">
    <location>
        <position position="1"/>
    </location>
</feature>
<proteinExistence type="predicted"/>
<organism evidence="2 3">
    <name type="scientific">Paramuricea clavata</name>
    <name type="common">Red gorgonian</name>
    <name type="synonym">Violescent sea-whip</name>
    <dbReference type="NCBI Taxonomy" id="317549"/>
    <lineage>
        <taxon>Eukaryota</taxon>
        <taxon>Metazoa</taxon>
        <taxon>Cnidaria</taxon>
        <taxon>Anthozoa</taxon>
        <taxon>Octocorallia</taxon>
        <taxon>Malacalcyonacea</taxon>
        <taxon>Plexauridae</taxon>
        <taxon>Paramuricea</taxon>
    </lineage>
</organism>
<feature type="compositionally biased region" description="Polar residues" evidence="1">
    <location>
        <begin position="87"/>
        <end position="100"/>
    </location>
</feature>
<feature type="compositionally biased region" description="Polar residues" evidence="1">
    <location>
        <begin position="653"/>
        <end position="665"/>
    </location>
</feature>
<feature type="compositionally biased region" description="Acidic residues" evidence="1">
    <location>
        <begin position="66"/>
        <end position="77"/>
    </location>
</feature>
<evidence type="ECO:0000313" key="2">
    <source>
        <dbReference type="EMBL" id="CAB4019784.1"/>
    </source>
</evidence>
<reference evidence="2" key="1">
    <citation type="submission" date="2020-04" db="EMBL/GenBank/DDBJ databases">
        <authorList>
            <person name="Alioto T."/>
            <person name="Alioto T."/>
            <person name="Gomez Garrido J."/>
        </authorList>
    </citation>
    <scope>NUCLEOTIDE SEQUENCE</scope>
    <source>
        <strain evidence="2">A484AB</strain>
    </source>
</reference>
<feature type="compositionally biased region" description="Basic residues" evidence="1">
    <location>
        <begin position="435"/>
        <end position="449"/>
    </location>
</feature>
<evidence type="ECO:0000313" key="3">
    <source>
        <dbReference type="Proteomes" id="UP001152795"/>
    </source>
</evidence>
<feature type="compositionally biased region" description="Acidic residues" evidence="1">
    <location>
        <begin position="849"/>
        <end position="859"/>
    </location>
</feature>
<feature type="compositionally biased region" description="Basic and acidic residues" evidence="1">
    <location>
        <begin position="693"/>
        <end position="723"/>
    </location>
</feature>
<feature type="compositionally biased region" description="Acidic residues" evidence="1">
    <location>
        <begin position="536"/>
        <end position="545"/>
    </location>
</feature>
<feature type="compositionally biased region" description="Acidic residues" evidence="1">
    <location>
        <begin position="123"/>
        <end position="136"/>
    </location>
</feature>
<feature type="compositionally biased region" description="Basic and acidic residues" evidence="1">
    <location>
        <begin position="604"/>
        <end position="614"/>
    </location>
</feature>
<feature type="compositionally biased region" description="Polar residues" evidence="1">
    <location>
        <begin position="577"/>
        <end position="603"/>
    </location>
</feature>
<feature type="compositionally biased region" description="Low complexity" evidence="1">
    <location>
        <begin position="484"/>
        <end position="497"/>
    </location>
</feature>
<dbReference type="Pfam" id="PF15255">
    <property type="entry name" value="CAP-ZIP_m"/>
    <property type="match status" value="1"/>
</dbReference>
<feature type="compositionally biased region" description="Acidic residues" evidence="1">
    <location>
        <begin position="244"/>
        <end position="257"/>
    </location>
</feature>
<sequence length="948" mass="102549">TVGASPAAATTSNVKTTKEASGLFDEDDDKTSSFNSERSVVSSTASKAAPAVQAKRKTNQISLFNDNDDDDDNDGDDLFASIAPSKTLGSTKNKTTSKPESSTEAKTAEVSKPAPKRSTISLFDDDDDEDDEEEDMFSIKPSAKSKPSEVKPPAVKPSAKSSTPNLGLFASEEDPLFSGSKPKAVADEVDAVSNKADRKTTKQESPVLHVDDDDGLFAEPKPKDAVTPAVTEPAKKEVEKQSEDLFEADSDEKDEEDGVKPGRKILPGAVPMFGGVDIFAGQKPGKPTKAKPQGDSLFADDEDDLFASPPKPVPTVGPRAKPRKPAVEAPEPTSSSPLGGSKVPVQASPLVSPSNKNTNVGKLQKTLAFNPAAMLPGAAPPPKKLDQKPIIFNPATMLPGAVPPPRKQENSAEATFDKPASVTTLESSSRDRARVRGKRRPPTRQARQKAAKESMDDTSLFGSDLVTPPASHERLTGTKGGHTSLFSDSEDLFSSSSYKAPAKHNLESHTTQSRTSKFDPLFIHNSMSSDLPSFEDSIDGIPSDDIESKKDSLSTKAQGNENKTDSLFSNRQKDDLFSTSTESDSSFLPKSNIVQHGSAQKSKSLFDEKPKDDLFSLSTESESSIAPKRKVVPQNVPKPGKTTDKKANVDDLFNQSSESNISQMAKPNKKSEIDSIFDTKPKDDLFSPSESDISQKTKPKEDVSAKKTIKSKPDPVSDSKPIDDLFSQSTDSTISEKGKSKSQKSSANPLFDSPSKDDLFSQSTKPKEDISAKKKEKSTVDPLFDNKPKDDLFSQSVESNKSEQAKSDLSATKNQKPETDPLFDSKPKGDIFSKSVESDKSSSQKVAVIEDDDDEDEDDLFRPNSRPLFSPPPLDFDSEVSASGDFSTQSKSKAMSDDIFNDDDDIFAPKSNKKKDSENKTDKEKTKVDKKNDKEEIIQVVYVCFIVL</sequence>
<gene>
    <name evidence="2" type="ORF">PACLA_8A009106</name>
</gene>
<feature type="compositionally biased region" description="Basic and acidic residues" evidence="1">
    <location>
        <begin position="754"/>
        <end position="792"/>
    </location>
</feature>
<dbReference type="Proteomes" id="UP001152795">
    <property type="component" value="Unassembled WGS sequence"/>
</dbReference>
<accession>A0A6S7IL10</accession>
<feature type="compositionally biased region" description="Basic and acidic residues" evidence="1">
    <location>
        <begin position="914"/>
        <end position="931"/>
    </location>
</feature>